<dbReference type="SUPFAM" id="SSF48371">
    <property type="entry name" value="ARM repeat"/>
    <property type="match status" value="1"/>
</dbReference>
<dbReference type="GO" id="GO:0019894">
    <property type="term" value="F:kinesin binding"/>
    <property type="evidence" value="ECO:0007669"/>
    <property type="project" value="InterPro"/>
</dbReference>
<dbReference type="OrthoDB" id="10265679at2759"/>
<organism evidence="1 2">
    <name type="scientific">Albugo candida</name>
    <dbReference type="NCBI Taxonomy" id="65357"/>
    <lineage>
        <taxon>Eukaryota</taxon>
        <taxon>Sar</taxon>
        <taxon>Stramenopiles</taxon>
        <taxon>Oomycota</taxon>
        <taxon>Peronosporomycetes</taxon>
        <taxon>Albuginales</taxon>
        <taxon>Albuginaceae</taxon>
        <taxon>Albugo</taxon>
    </lineage>
</organism>
<reference evidence="1 2" key="1">
    <citation type="submission" date="2012-05" db="EMBL/GenBank/DDBJ databases">
        <title>Recombination and specialization in a pathogen metapopulation.</title>
        <authorList>
            <person name="Gardiner A."/>
            <person name="Kemen E."/>
            <person name="Schultz-Larsen T."/>
            <person name="MacLean D."/>
            <person name="Van Oosterhout C."/>
            <person name="Jones J.D.G."/>
        </authorList>
    </citation>
    <scope>NUCLEOTIDE SEQUENCE [LARGE SCALE GENOMIC DNA]</scope>
    <source>
        <strain evidence="1 2">Ac Nc2</strain>
    </source>
</reference>
<dbReference type="GO" id="GO:0035869">
    <property type="term" value="C:ciliary transition zone"/>
    <property type="evidence" value="ECO:0007669"/>
    <property type="project" value="TreeGrafter"/>
</dbReference>
<gene>
    <name evidence="1" type="ORF">BN9_063580</name>
</gene>
<evidence type="ECO:0008006" key="3">
    <source>
        <dbReference type="Google" id="ProtNLM"/>
    </source>
</evidence>
<dbReference type="Proteomes" id="UP000053237">
    <property type="component" value="Unassembled WGS sequence"/>
</dbReference>
<dbReference type="AlphaFoldDB" id="A0A024GFD9"/>
<dbReference type="GO" id="GO:0007018">
    <property type="term" value="P:microtubule-based movement"/>
    <property type="evidence" value="ECO:0007669"/>
    <property type="project" value="TreeGrafter"/>
</dbReference>
<keyword evidence="2" id="KW-1185">Reference proteome</keyword>
<dbReference type="InterPro" id="IPR016024">
    <property type="entry name" value="ARM-type_fold"/>
</dbReference>
<proteinExistence type="predicted"/>
<dbReference type="Gene3D" id="1.25.10.10">
    <property type="entry name" value="Leucine-rich Repeat Variant"/>
    <property type="match status" value="1"/>
</dbReference>
<evidence type="ECO:0000313" key="1">
    <source>
        <dbReference type="EMBL" id="CCI45461.1"/>
    </source>
</evidence>
<name>A0A024GFD9_9STRA</name>
<accession>A0A024GFD9</accession>
<dbReference type="GO" id="GO:0005930">
    <property type="term" value="C:axoneme"/>
    <property type="evidence" value="ECO:0007669"/>
    <property type="project" value="TreeGrafter"/>
</dbReference>
<dbReference type="PANTHER" id="PTHR15605:SF2">
    <property type="entry name" value="KINESIN-ASSOCIATED PROTEIN 3"/>
    <property type="match status" value="1"/>
</dbReference>
<dbReference type="EMBL" id="CAIX01000099">
    <property type="protein sequence ID" value="CCI45461.1"/>
    <property type="molecule type" value="Genomic_DNA"/>
</dbReference>
<protein>
    <recommendedName>
        <fullName evidence="3">Armadillo repeat-containing domain-containing protein</fullName>
    </recommendedName>
</protein>
<dbReference type="InterPro" id="IPR008658">
    <property type="entry name" value="KAP3"/>
</dbReference>
<dbReference type="InParanoid" id="A0A024GFD9"/>
<dbReference type="Pfam" id="PF05804">
    <property type="entry name" value="KAP"/>
    <property type="match status" value="1"/>
</dbReference>
<comment type="caution">
    <text evidence="1">The sequence shown here is derived from an EMBL/GenBank/DDBJ whole genome shotgun (WGS) entry which is preliminary data.</text>
</comment>
<dbReference type="PANTHER" id="PTHR15605">
    <property type="entry name" value="KINESIN-ASSOCIATED PROTEINS"/>
    <property type="match status" value="1"/>
</dbReference>
<dbReference type="SMART" id="SM01297">
    <property type="entry name" value="KAP"/>
    <property type="match status" value="1"/>
</dbReference>
<evidence type="ECO:0000313" key="2">
    <source>
        <dbReference type="Proteomes" id="UP000053237"/>
    </source>
</evidence>
<dbReference type="STRING" id="65357.A0A024GFD9"/>
<sequence>MSSISGARGKDRQARKSNAVLHDLDMYMERLYDDDVESKQDGAIRILHLAMHAMHTEQLVENEALMALLSRVLRDDYKKNSTLTMTLLRIFWCFSTFVQLHPLLGNYSIGATTLKIVEFEIKRHELCVLEEQTCAQWSTTSLEALEKYQNERKRNRKRIRKQNQIFLLIHLAQDIRTERKMVKKNIIMYLSKMLDRTSANLQLVVLAFLKKLSIFQENMDAMIRLHVPEKLVTHLNCSHEKTIQMSLKLLHNLSFDPQQRDLLVKNSIIPRLVILLKKPPFRASTLRILYHLSMDDRCKSMFTYTDAIPIVMQLVINFPQNIIAKELAALTVNLSLNARNAEWMCQRGGLEALVKRVIRTSDPLLVKVVRNISQWTYRSQEDTTCTQKGTWASLIVPLIEFAISQQEKHDFLVEMIAIFANVTPDDIAPTCSWDQLILHHSLVPFITKLLVPGFSQDDVVLEVVQWISTLCLEPKTIPLMVTSKFLRMLQALFHGKAHDQEITHQLLLVFYRLLRYLNTFDHIMDGLDFISDVIARANTSNIELWRMCELVMDLVIDTEMQRYGRIEKYGERIRQLRFELYNAEYLDAFPAHPTASM</sequence>
<dbReference type="SMART" id="SM00185">
    <property type="entry name" value="ARM"/>
    <property type="match status" value="2"/>
</dbReference>
<dbReference type="InterPro" id="IPR011989">
    <property type="entry name" value="ARM-like"/>
</dbReference>
<dbReference type="GO" id="GO:0044782">
    <property type="term" value="P:cilium organization"/>
    <property type="evidence" value="ECO:0007669"/>
    <property type="project" value="TreeGrafter"/>
</dbReference>
<dbReference type="InterPro" id="IPR000225">
    <property type="entry name" value="Armadillo"/>
</dbReference>
<dbReference type="GO" id="GO:0016939">
    <property type="term" value="C:kinesin II complex"/>
    <property type="evidence" value="ECO:0007669"/>
    <property type="project" value="TreeGrafter"/>
</dbReference>